<dbReference type="GO" id="GO:0016787">
    <property type="term" value="F:hydrolase activity"/>
    <property type="evidence" value="ECO:0007669"/>
    <property type="project" value="InterPro"/>
</dbReference>
<name>A0A7V5VFK7_CALAY</name>
<dbReference type="AlphaFoldDB" id="A0A7V5VFK7"/>
<dbReference type="InterPro" id="IPR032466">
    <property type="entry name" value="Metal_Hydrolase"/>
</dbReference>
<proteinExistence type="predicted"/>
<feature type="domain" description="Amidohydrolase-related" evidence="1">
    <location>
        <begin position="7"/>
        <end position="137"/>
    </location>
</feature>
<evidence type="ECO:0000313" key="2">
    <source>
        <dbReference type="EMBL" id="HHM02905.1"/>
    </source>
</evidence>
<dbReference type="InterPro" id="IPR006680">
    <property type="entry name" value="Amidohydro-rel"/>
</dbReference>
<comment type="caution">
    <text evidence="2">The sequence shown here is derived from an EMBL/GenBank/DDBJ whole genome shotgun (WGS) entry which is preliminary data.</text>
</comment>
<evidence type="ECO:0000259" key="1">
    <source>
        <dbReference type="Pfam" id="PF04909"/>
    </source>
</evidence>
<dbReference type="EMBL" id="DRLI01000299">
    <property type="protein sequence ID" value="HHM02905.1"/>
    <property type="molecule type" value="Genomic_DNA"/>
</dbReference>
<gene>
    <name evidence="2" type="ORF">ENJ15_07800</name>
</gene>
<reference evidence="2" key="1">
    <citation type="journal article" date="2020" name="mSystems">
        <title>Genome- and Community-Level Interaction Insights into Carbon Utilization and Element Cycling Functions of Hydrothermarchaeota in Hydrothermal Sediment.</title>
        <authorList>
            <person name="Zhou Z."/>
            <person name="Liu Y."/>
            <person name="Xu W."/>
            <person name="Pan J."/>
            <person name="Luo Z.H."/>
            <person name="Li M."/>
        </authorList>
    </citation>
    <scope>NUCLEOTIDE SEQUENCE [LARGE SCALE GENOMIC DNA]</scope>
    <source>
        <strain evidence="2">HyVt-460</strain>
    </source>
</reference>
<dbReference type="SUPFAM" id="SSF51556">
    <property type="entry name" value="Metallo-dependent hydrolases"/>
    <property type="match status" value="1"/>
</dbReference>
<accession>A0A7V5VFK7</accession>
<dbReference type="Gene3D" id="3.20.20.140">
    <property type="entry name" value="Metal-dependent hydrolases"/>
    <property type="match status" value="1"/>
</dbReference>
<dbReference type="Gene3D" id="2.60.40.4070">
    <property type="match status" value="1"/>
</dbReference>
<dbReference type="Pfam" id="PF04909">
    <property type="entry name" value="Amidohydro_2"/>
    <property type="match status" value="1"/>
</dbReference>
<organism evidence="2">
    <name type="scientific">Caldithrix abyssi</name>
    <dbReference type="NCBI Taxonomy" id="187145"/>
    <lineage>
        <taxon>Bacteria</taxon>
        <taxon>Pseudomonadati</taxon>
        <taxon>Calditrichota</taxon>
        <taxon>Calditrichia</taxon>
        <taxon>Calditrichales</taxon>
        <taxon>Calditrichaceae</taxon>
        <taxon>Caldithrix</taxon>
    </lineage>
</organism>
<dbReference type="Proteomes" id="UP000885771">
    <property type="component" value="Unassembled WGS sequence"/>
</dbReference>
<sequence>MKAQQNAERVIHRYPETNFIMAHGFYLTNRDSDIDSLRAFLERNPNLYVDIVCSKWWDAPQPSYVKLRKLLIDFKDRFMFGTDFKVTRHAPAFRFLREKLETAKPLTFGMNGGPGPGLALPLDVLNRIYYWNAARVIPGVKEALEGLGYEISNVPPRAVPVEPGLSYNPPAIKVLRHNSTMGVHEENFAITIDLSAYDRALEGRLDVMDKKKNKVKTLYRGVMKGVRHVAWDGSDEKGRRMGKGMYRLWLILEDNKSVESNFNMEE</sequence>
<protein>
    <recommendedName>
        <fullName evidence="1">Amidohydrolase-related domain-containing protein</fullName>
    </recommendedName>
</protein>